<sequence>MKTKSFWGALLIVCLLCVGIFIASTRLHLADPETQTETYNLDFSPSTYTTNEYDALKMQQWYARTVLNKPSSTQAEIRQAREILAIDPVKHFYDLQAKGEEELAALGYPAYQIQAIMAFDGSEEAIYQACASLSTHLLILNHDKYLDDTRTLEAKYIFSWNGMPSIRQPDLIALSSDRFFYAEGSGSSTIYYAADVGTERLVVHPDVKKITSGNGRAAGINLSMQEVSGRVGYHPVCGSITVKFSSRDFRQTCIQGTYVHAILPTDVDPVATLPLNLVGTFTRLDAWGKFTDMRLESLVVDII</sequence>
<dbReference type="Proteomes" id="UP000195326">
    <property type="component" value="Unassembled WGS sequence"/>
</dbReference>
<name>A0A1Y4LVJ2_9FIRM</name>
<evidence type="ECO:0000313" key="1">
    <source>
        <dbReference type="EMBL" id="OUP59629.1"/>
    </source>
</evidence>
<dbReference type="EMBL" id="NFKL01000005">
    <property type="protein sequence ID" value="OUP59629.1"/>
    <property type="molecule type" value="Genomic_DNA"/>
</dbReference>
<reference evidence="2" key="1">
    <citation type="submission" date="2017-04" db="EMBL/GenBank/DDBJ databases">
        <title>Function of individual gut microbiota members based on whole genome sequencing of pure cultures obtained from chicken caecum.</title>
        <authorList>
            <person name="Medvecky M."/>
            <person name="Cejkova D."/>
            <person name="Polansky O."/>
            <person name="Karasova D."/>
            <person name="Kubasova T."/>
            <person name="Cizek A."/>
            <person name="Rychlik I."/>
        </authorList>
    </citation>
    <scope>NUCLEOTIDE SEQUENCE [LARGE SCALE GENOMIC DNA]</scope>
    <source>
        <strain evidence="2">An179</strain>
    </source>
</reference>
<accession>A0A1Y4LVJ2</accession>
<comment type="caution">
    <text evidence="1">The sequence shown here is derived from an EMBL/GenBank/DDBJ whole genome shotgun (WGS) entry which is preliminary data.</text>
</comment>
<protein>
    <submittedName>
        <fullName evidence="1">Uncharacterized protein</fullName>
    </submittedName>
</protein>
<evidence type="ECO:0000313" key="2">
    <source>
        <dbReference type="Proteomes" id="UP000195326"/>
    </source>
</evidence>
<proteinExistence type="predicted"/>
<dbReference type="AlphaFoldDB" id="A0A1Y4LVJ2"/>
<organism evidence="1 2">
    <name type="scientific">Butyricicoccus pullicaecorum</name>
    <dbReference type="NCBI Taxonomy" id="501571"/>
    <lineage>
        <taxon>Bacteria</taxon>
        <taxon>Bacillati</taxon>
        <taxon>Bacillota</taxon>
        <taxon>Clostridia</taxon>
        <taxon>Eubacteriales</taxon>
        <taxon>Butyricicoccaceae</taxon>
        <taxon>Butyricicoccus</taxon>
    </lineage>
</organism>
<dbReference type="RefSeq" id="WP_087414461.1">
    <property type="nucleotide sequence ID" value="NZ_NFKL01000005.1"/>
</dbReference>
<gene>
    <name evidence="1" type="ORF">B5F15_04205</name>
</gene>